<protein>
    <submittedName>
        <fullName evidence="2">Uncharacterized protein</fullName>
    </submittedName>
</protein>
<proteinExistence type="predicted"/>
<gene>
    <name evidence="2" type="ORF">OTU49_010655</name>
</gene>
<accession>A0AAW0W885</accession>
<organism evidence="2 3">
    <name type="scientific">Cherax quadricarinatus</name>
    <name type="common">Australian red claw crayfish</name>
    <dbReference type="NCBI Taxonomy" id="27406"/>
    <lineage>
        <taxon>Eukaryota</taxon>
        <taxon>Metazoa</taxon>
        <taxon>Ecdysozoa</taxon>
        <taxon>Arthropoda</taxon>
        <taxon>Crustacea</taxon>
        <taxon>Multicrustacea</taxon>
        <taxon>Malacostraca</taxon>
        <taxon>Eumalacostraca</taxon>
        <taxon>Eucarida</taxon>
        <taxon>Decapoda</taxon>
        <taxon>Pleocyemata</taxon>
        <taxon>Astacidea</taxon>
        <taxon>Parastacoidea</taxon>
        <taxon>Parastacidae</taxon>
        <taxon>Cherax</taxon>
    </lineage>
</organism>
<dbReference type="Proteomes" id="UP001445076">
    <property type="component" value="Unassembled WGS sequence"/>
</dbReference>
<dbReference type="EMBL" id="JARKIK010000082">
    <property type="protein sequence ID" value="KAK8725632.1"/>
    <property type="molecule type" value="Genomic_DNA"/>
</dbReference>
<evidence type="ECO:0000313" key="2">
    <source>
        <dbReference type="EMBL" id="KAK8725632.1"/>
    </source>
</evidence>
<keyword evidence="1" id="KW-0732">Signal</keyword>
<sequence>IITMSFHYFNVVLCLVLLWGAVQGSQAGATPPAARRTQGGTGDGVLQDTVCVVFFPAGRGNPPVTTLVSEKDVKRLLRPRSTFVLVPKERLAPRSFLVECPDSTFSMSFIGDARF</sequence>
<dbReference type="AlphaFoldDB" id="A0AAW0W885"/>
<feature type="chain" id="PRO_5044717291" evidence="1">
    <location>
        <begin position="25"/>
        <end position="115"/>
    </location>
</feature>
<feature type="non-terminal residue" evidence="2">
    <location>
        <position position="1"/>
    </location>
</feature>
<keyword evidence="3" id="KW-1185">Reference proteome</keyword>
<dbReference type="EMBL" id="JARKIK010000082">
    <property type="protein sequence ID" value="KAK8725633.1"/>
    <property type="molecule type" value="Genomic_DNA"/>
</dbReference>
<reference evidence="2" key="2">
    <citation type="submission" date="2024-01" db="EMBL/GenBank/DDBJ databases">
        <authorList>
            <person name="He J."/>
            <person name="Wang M."/>
            <person name="Zheng J."/>
            <person name="Liu Z."/>
        </authorList>
    </citation>
    <scope>NUCLEOTIDE SEQUENCE</scope>
    <source>
        <strain evidence="2">ZL_2023a</strain>
        <tissue evidence="2">Muscle</tissue>
    </source>
</reference>
<evidence type="ECO:0000256" key="1">
    <source>
        <dbReference type="SAM" id="SignalP"/>
    </source>
</evidence>
<evidence type="ECO:0000313" key="3">
    <source>
        <dbReference type="Proteomes" id="UP001445076"/>
    </source>
</evidence>
<comment type="caution">
    <text evidence="2">The sequence shown here is derived from an EMBL/GenBank/DDBJ whole genome shotgun (WGS) entry which is preliminary data.</text>
</comment>
<reference evidence="2 3" key="1">
    <citation type="journal article" date="2024" name="BMC Genomics">
        <title>Genome assembly of redclaw crayfish (Cherax quadricarinatus) provides insights into its immune adaptation and hypoxia tolerance.</title>
        <authorList>
            <person name="Liu Z."/>
            <person name="Zheng J."/>
            <person name="Li H."/>
            <person name="Fang K."/>
            <person name="Wang S."/>
            <person name="He J."/>
            <person name="Zhou D."/>
            <person name="Weng S."/>
            <person name="Chi M."/>
            <person name="Gu Z."/>
            <person name="He J."/>
            <person name="Li F."/>
            <person name="Wang M."/>
        </authorList>
    </citation>
    <scope>NUCLEOTIDE SEQUENCE [LARGE SCALE GENOMIC DNA]</scope>
    <source>
        <strain evidence="2">ZL_2023a</strain>
    </source>
</reference>
<name>A0AAW0W885_CHEQU</name>
<feature type="signal peptide" evidence="1">
    <location>
        <begin position="1"/>
        <end position="24"/>
    </location>
</feature>